<dbReference type="PANTHER" id="PTHR46825:SF15">
    <property type="entry name" value="BETA-LACTAMASE-RELATED DOMAIN-CONTAINING PROTEIN"/>
    <property type="match status" value="1"/>
</dbReference>
<dbReference type="Proteomes" id="UP001207918">
    <property type="component" value="Unassembled WGS sequence"/>
</dbReference>
<feature type="domain" description="Beta-lactamase-related" evidence="1">
    <location>
        <begin position="56"/>
        <end position="379"/>
    </location>
</feature>
<evidence type="ECO:0000313" key="3">
    <source>
        <dbReference type="Proteomes" id="UP001207918"/>
    </source>
</evidence>
<gene>
    <name evidence="2" type="ORF">J6I44_03370</name>
</gene>
<evidence type="ECO:0000259" key="1">
    <source>
        <dbReference type="Pfam" id="PF00144"/>
    </source>
</evidence>
<accession>A0ABT3PIV2</accession>
<comment type="caution">
    <text evidence="2">The sequence shown here is derived from an EMBL/GenBank/DDBJ whole genome shotgun (WGS) entry which is preliminary data.</text>
</comment>
<dbReference type="InterPro" id="IPR001466">
    <property type="entry name" value="Beta-lactam-related"/>
</dbReference>
<dbReference type="RefSeq" id="WP_265764561.1">
    <property type="nucleotide sequence ID" value="NZ_JAGGJA010000002.1"/>
</dbReference>
<dbReference type="SUPFAM" id="SSF56601">
    <property type="entry name" value="beta-lactamase/transpeptidase-like"/>
    <property type="match status" value="1"/>
</dbReference>
<dbReference type="InterPro" id="IPR012338">
    <property type="entry name" value="Beta-lactam/transpept-like"/>
</dbReference>
<proteinExistence type="predicted"/>
<reference evidence="2 3" key="1">
    <citation type="submission" date="2021-03" db="EMBL/GenBank/DDBJ databases">
        <title>Aliifodinibius sp. nov., a new bacterium isolated from saline soil.</title>
        <authorList>
            <person name="Galisteo C."/>
            <person name="De La Haba R."/>
            <person name="Sanchez-Porro C."/>
            <person name="Ventosa A."/>
        </authorList>
    </citation>
    <scope>NUCLEOTIDE SEQUENCE [LARGE SCALE GENOMIC DNA]</scope>
    <source>
        <strain evidence="2 3">1BSP15-2V2</strain>
    </source>
</reference>
<dbReference type="Pfam" id="PF00144">
    <property type="entry name" value="Beta-lactamase"/>
    <property type="match status" value="1"/>
</dbReference>
<sequence>MIRFFSTFLLLIVTLISYLSFTDIKPEPKVVEPESEPKEWVMDESLSTYLKEFGQDFKGGLKDEQIPGAAVAIVKDGRVVLQKGFGVKERGTSEEVDEHTVFRLGSVSKGFASVLTGLMVEEGVVSWDDPVSHYLAKFKLHDPGQTDRVQIRHLLSHTSGLPRHAYTNLVEDGLSLDRIIPRLEQVPLISKEGEQLAYQNAAYSTIEKVLEVQTNTDFNTLLNEKLLEPLSMDYTSASYDSIRNSGNTALPHMFHSRSRGRVATSISEKYYNAVSSGGINASASDMGQWLLLLTGHYPDVISEETLEEIYDPFVTIHNRRFSRYWDGVDESHYGMGWRVLDNHGQKIVYHGGYVNGYRSEIAFAPEDRVGICILINTPSRYPLTVIPGFFNHFKSDSSEVISE</sequence>
<protein>
    <submittedName>
        <fullName evidence="2">Beta-lactamase family protein</fullName>
    </submittedName>
</protein>
<keyword evidence="3" id="KW-1185">Reference proteome</keyword>
<organism evidence="2 3">
    <name type="scientific">Fodinibius salsisoli</name>
    <dbReference type="NCBI Taxonomy" id="2820877"/>
    <lineage>
        <taxon>Bacteria</taxon>
        <taxon>Pseudomonadati</taxon>
        <taxon>Balneolota</taxon>
        <taxon>Balneolia</taxon>
        <taxon>Balneolales</taxon>
        <taxon>Balneolaceae</taxon>
        <taxon>Fodinibius</taxon>
    </lineage>
</organism>
<dbReference type="EMBL" id="JAGGJA010000002">
    <property type="protein sequence ID" value="MCW9705873.1"/>
    <property type="molecule type" value="Genomic_DNA"/>
</dbReference>
<dbReference type="InterPro" id="IPR050491">
    <property type="entry name" value="AmpC-like"/>
</dbReference>
<evidence type="ECO:0000313" key="2">
    <source>
        <dbReference type="EMBL" id="MCW9705873.1"/>
    </source>
</evidence>
<dbReference type="Gene3D" id="3.40.710.10">
    <property type="entry name" value="DD-peptidase/beta-lactamase superfamily"/>
    <property type="match status" value="1"/>
</dbReference>
<dbReference type="PANTHER" id="PTHR46825">
    <property type="entry name" value="D-ALANYL-D-ALANINE-CARBOXYPEPTIDASE/ENDOPEPTIDASE AMPH"/>
    <property type="match status" value="1"/>
</dbReference>
<name>A0ABT3PIV2_9BACT</name>